<dbReference type="CDD" id="cd00093">
    <property type="entry name" value="HTH_XRE"/>
    <property type="match status" value="1"/>
</dbReference>
<evidence type="ECO:0000259" key="3">
    <source>
        <dbReference type="PROSITE" id="PS50943"/>
    </source>
</evidence>
<dbReference type="InterPro" id="IPR010982">
    <property type="entry name" value="Lambda_DNA-bd_dom_sf"/>
</dbReference>
<dbReference type="GO" id="GO:0005829">
    <property type="term" value="C:cytosol"/>
    <property type="evidence" value="ECO:0007669"/>
    <property type="project" value="TreeGrafter"/>
</dbReference>
<feature type="domain" description="HTH cro/C1-type" evidence="3">
    <location>
        <begin position="47"/>
        <end position="100"/>
    </location>
</feature>
<evidence type="ECO:0000313" key="5">
    <source>
        <dbReference type="Proteomes" id="UP000487268"/>
    </source>
</evidence>
<evidence type="ECO:0000256" key="1">
    <source>
        <dbReference type="ARBA" id="ARBA00023125"/>
    </source>
</evidence>
<dbReference type="InterPro" id="IPR011990">
    <property type="entry name" value="TPR-like_helical_dom_sf"/>
</dbReference>
<reference evidence="4 5" key="1">
    <citation type="submission" date="2019-10" db="EMBL/GenBank/DDBJ databases">
        <title>Actinomadura rubteroloni sp. nov. and Actinomadura macrotermitis sp. nov., isolated from the gut of fungus growing-termite Macrotermes natalensis.</title>
        <authorList>
            <person name="Benndorf R."/>
            <person name="Martin K."/>
            <person name="Kuefner M."/>
            <person name="De Beer W."/>
            <person name="Kaster A.-K."/>
            <person name="Vollmers J."/>
            <person name="Poulsen M."/>
            <person name="Beemelmanns C."/>
        </authorList>
    </citation>
    <scope>NUCLEOTIDE SEQUENCE [LARGE SCALE GENOMIC DNA]</scope>
    <source>
        <strain evidence="4 5">RB68</strain>
    </source>
</reference>
<dbReference type="Gene3D" id="1.25.40.10">
    <property type="entry name" value="Tetratricopeptide repeat domain"/>
    <property type="match status" value="1"/>
</dbReference>
<dbReference type="GO" id="GO:0003700">
    <property type="term" value="F:DNA-binding transcription factor activity"/>
    <property type="evidence" value="ECO:0007669"/>
    <property type="project" value="TreeGrafter"/>
</dbReference>
<sequence length="473" mass="49541">MVIGGAHSGVSDAEMIFSIGVPRGSDAGLNDEGLCSVTSADSFGRRLRALRRQQGITQTELAGDELSTSYVSLLESGKRRPTVEIALKLAARLNVAPEVLLNSGEPESAPAPSGHMTAERELLLARGELALAEGGTETARDLFAQALRSSGGTPPPMALRGLALANERLGRLEEAVSLYGEALSKRYDDWDVRLDTALSLAGCLADLGRAEESMDRLEEAARNLADHGLDGSPLAVAAAAGLVRQCLDRGLSERAAELVGTWAPVVTGLARRGRRVESYLAAASMAETSGDAHAAAVLTRRALAAHAGDRDTGYLARWTIAAALAHERCTTPAPTPDDLAAALAALARDPGTIAARWRLDYAEQQVRAGQPQAALGEVEQVMSEWTGRGALLEERARLICGRAHWGAGATGHAHKELDRAAAALASFGAVRLSAEAYLELARLTEDAGDTATALSAYRTAAELGLNAGPTIPR</sequence>
<evidence type="ECO:0000256" key="2">
    <source>
        <dbReference type="SAM" id="Coils"/>
    </source>
</evidence>
<dbReference type="SMART" id="SM00028">
    <property type="entry name" value="TPR"/>
    <property type="match status" value="2"/>
</dbReference>
<comment type="caution">
    <text evidence="4">The sequence shown here is derived from an EMBL/GenBank/DDBJ whole genome shotgun (WGS) entry which is preliminary data.</text>
</comment>
<dbReference type="InterPro" id="IPR019734">
    <property type="entry name" value="TPR_rpt"/>
</dbReference>
<proteinExistence type="predicted"/>
<keyword evidence="1" id="KW-0238">DNA-binding</keyword>
<dbReference type="Pfam" id="PF01381">
    <property type="entry name" value="HTH_3"/>
    <property type="match status" value="1"/>
</dbReference>
<gene>
    <name evidence="4" type="ORF">ACRB68_31120</name>
</gene>
<dbReference type="SUPFAM" id="SSF48452">
    <property type="entry name" value="TPR-like"/>
    <property type="match status" value="1"/>
</dbReference>
<evidence type="ECO:0000313" key="4">
    <source>
        <dbReference type="EMBL" id="MQY05049.1"/>
    </source>
</evidence>
<keyword evidence="5" id="KW-1185">Reference proteome</keyword>
<dbReference type="Proteomes" id="UP000487268">
    <property type="component" value="Unassembled WGS sequence"/>
</dbReference>
<dbReference type="PROSITE" id="PS50943">
    <property type="entry name" value="HTH_CROC1"/>
    <property type="match status" value="1"/>
</dbReference>
<dbReference type="SMART" id="SM00530">
    <property type="entry name" value="HTH_XRE"/>
    <property type="match status" value="1"/>
</dbReference>
<accession>A0A7K0BV40</accession>
<dbReference type="SUPFAM" id="SSF47413">
    <property type="entry name" value="lambda repressor-like DNA-binding domains"/>
    <property type="match status" value="1"/>
</dbReference>
<feature type="coiled-coil region" evidence="2">
    <location>
        <begin position="200"/>
        <end position="227"/>
    </location>
</feature>
<dbReference type="PANTHER" id="PTHR46797">
    <property type="entry name" value="HTH-TYPE TRANSCRIPTIONAL REGULATOR"/>
    <property type="match status" value="1"/>
</dbReference>
<dbReference type="OrthoDB" id="3675359at2"/>
<name>A0A7K0BV40_9ACTN</name>
<dbReference type="EMBL" id="WEGH01000002">
    <property type="protein sequence ID" value="MQY05049.1"/>
    <property type="molecule type" value="Genomic_DNA"/>
</dbReference>
<dbReference type="GO" id="GO:0003677">
    <property type="term" value="F:DNA binding"/>
    <property type="evidence" value="ECO:0007669"/>
    <property type="project" value="UniProtKB-KW"/>
</dbReference>
<organism evidence="4 5">
    <name type="scientific">Actinomadura macrotermitis</name>
    <dbReference type="NCBI Taxonomy" id="2585200"/>
    <lineage>
        <taxon>Bacteria</taxon>
        <taxon>Bacillati</taxon>
        <taxon>Actinomycetota</taxon>
        <taxon>Actinomycetes</taxon>
        <taxon>Streptosporangiales</taxon>
        <taxon>Thermomonosporaceae</taxon>
        <taxon>Actinomadura</taxon>
    </lineage>
</organism>
<keyword evidence="2" id="KW-0175">Coiled coil</keyword>
<dbReference type="InterPro" id="IPR050807">
    <property type="entry name" value="TransReg_Diox_bact_type"/>
</dbReference>
<dbReference type="InterPro" id="IPR001387">
    <property type="entry name" value="Cro/C1-type_HTH"/>
</dbReference>
<dbReference type="AlphaFoldDB" id="A0A7K0BV40"/>
<dbReference type="Gene3D" id="1.10.260.40">
    <property type="entry name" value="lambda repressor-like DNA-binding domains"/>
    <property type="match status" value="1"/>
</dbReference>
<dbReference type="PANTHER" id="PTHR46797:SF1">
    <property type="entry name" value="METHYLPHOSPHONATE SYNTHASE"/>
    <property type="match status" value="1"/>
</dbReference>
<protein>
    <recommendedName>
        <fullName evidence="3">HTH cro/C1-type domain-containing protein</fullName>
    </recommendedName>
</protein>